<dbReference type="Proteomes" id="UP000887580">
    <property type="component" value="Unplaced"/>
</dbReference>
<dbReference type="WBParaSite" id="PS1159_v2.g21653.t1">
    <property type="protein sequence ID" value="PS1159_v2.g21653.t1"/>
    <property type="gene ID" value="PS1159_v2.g21653"/>
</dbReference>
<name>A0AC35FWZ8_9BILA</name>
<sequence length="144" mass="16640">MSSTSNKINNEEKVRKVLRELREKNINLENDIMKLEEVLQLPTFSQITGKLYSLSPRQSIIMNEQEITKKIERCRQLLEPKLNNHLRDKQKLIFVAADLTKCHPKVILHNYDTSTKTVDSNGNRLSTIPFPAFIVVGPKDIAKR</sequence>
<evidence type="ECO:0000313" key="2">
    <source>
        <dbReference type="WBParaSite" id="PS1159_v2.g21653.t1"/>
    </source>
</evidence>
<proteinExistence type="predicted"/>
<organism evidence="1 2">
    <name type="scientific">Panagrolaimus sp. PS1159</name>
    <dbReference type="NCBI Taxonomy" id="55785"/>
    <lineage>
        <taxon>Eukaryota</taxon>
        <taxon>Metazoa</taxon>
        <taxon>Ecdysozoa</taxon>
        <taxon>Nematoda</taxon>
        <taxon>Chromadorea</taxon>
        <taxon>Rhabditida</taxon>
        <taxon>Tylenchina</taxon>
        <taxon>Panagrolaimomorpha</taxon>
        <taxon>Panagrolaimoidea</taxon>
        <taxon>Panagrolaimidae</taxon>
        <taxon>Panagrolaimus</taxon>
    </lineage>
</organism>
<evidence type="ECO:0000313" key="1">
    <source>
        <dbReference type="Proteomes" id="UP000887580"/>
    </source>
</evidence>
<protein>
    <submittedName>
        <fullName evidence="2">Uncharacterized protein</fullName>
    </submittedName>
</protein>
<reference evidence="2" key="1">
    <citation type="submission" date="2022-11" db="UniProtKB">
        <authorList>
            <consortium name="WormBaseParasite"/>
        </authorList>
    </citation>
    <scope>IDENTIFICATION</scope>
</reference>
<accession>A0AC35FWZ8</accession>